<evidence type="ECO:0000313" key="12">
    <source>
        <dbReference type="Proteomes" id="UP000440224"/>
    </source>
</evidence>
<dbReference type="Pfam" id="PF00528">
    <property type="entry name" value="BPD_transp_1"/>
    <property type="match status" value="1"/>
</dbReference>
<comment type="subunit">
    <text evidence="2">The complex is composed of two ATP-binding proteins (CysA), two transmembrane proteins (CysT and CysW) and a solute-binding protein (CysP).</text>
</comment>
<sequence length="281" mass="28966">MAERAGRPRAGVRASLIAAAVLYVGALVLLPVGSLLRGALGGGLGPVFEVLARPDVLSALGMTARLTALAVVVNGALGTALAFVLVRDRFVGKRVLSALVDVPFALSPVAVGVVLLALFGKGGLLRPIADALGVEVVFAWPAMAMATSFVTLPFVAREVGPVLEEMGTDQELAAYTLGASPLTTFFRVTLPGIRWGLAYGATLTMARAIGEFGAVLLVSGGVAGQTETATVFVYRALEDRDERGAYVVATVLALASIGLLLLLDVARRKRGSRVEVEGKGG</sequence>
<dbReference type="GO" id="GO:0015419">
    <property type="term" value="F:ABC-type sulfate transporter activity"/>
    <property type="evidence" value="ECO:0007669"/>
    <property type="project" value="InterPro"/>
</dbReference>
<keyword evidence="5 9" id="KW-1133">Transmembrane helix</keyword>
<evidence type="ECO:0000256" key="2">
    <source>
        <dbReference type="ARBA" id="ARBA00011779"/>
    </source>
</evidence>
<keyword evidence="3" id="KW-0813">Transport</keyword>
<evidence type="ECO:0000256" key="5">
    <source>
        <dbReference type="ARBA" id="ARBA00022989"/>
    </source>
</evidence>
<evidence type="ECO:0000313" key="11">
    <source>
        <dbReference type="EMBL" id="MRG95872.1"/>
    </source>
</evidence>
<comment type="function">
    <text evidence="8">Part of the ABC transporter complex CysAWTP (TC 3.A.1.6.1) involved in sulfate/thiosulfate import. Probably responsible for the translocation of the substrate across the membrane.</text>
</comment>
<evidence type="ECO:0000256" key="7">
    <source>
        <dbReference type="ARBA" id="ARBA00023136"/>
    </source>
</evidence>
<gene>
    <name evidence="11" type="ORF">GF068_28715</name>
</gene>
<feature type="transmembrane region" description="Helical" evidence="9">
    <location>
        <begin position="98"/>
        <end position="118"/>
    </location>
</feature>
<name>A0A6N7PUF8_9BACT</name>
<comment type="caution">
    <text evidence="11">The sequence shown here is derived from an EMBL/GenBank/DDBJ whole genome shotgun (WGS) entry which is preliminary data.</text>
</comment>
<dbReference type="SUPFAM" id="SSF161098">
    <property type="entry name" value="MetI-like"/>
    <property type="match status" value="1"/>
</dbReference>
<feature type="transmembrane region" description="Helical" evidence="9">
    <location>
        <begin position="12"/>
        <end position="36"/>
    </location>
</feature>
<dbReference type="EMBL" id="WJIE01000009">
    <property type="protein sequence ID" value="MRG95872.1"/>
    <property type="molecule type" value="Genomic_DNA"/>
</dbReference>
<keyword evidence="7 9" id="KW-0472">Membrane</keyword>
<keyword evidence="12" id="KW-1185">Reference proteome</keyword>
<keyword evidence="6" id="KW-0764">Sulfate transport</keyword>
<evidence type="ECO:0000256" key="8">
    <source>
        <dbReference type="ARBA" id="ARBA00025323"/>
    </source>
</evidence>
<dbReference type="Gene3D" id="1.10.3720.10">
    <property type="entry name" value="MetI-like"/>
    <property type="match status" value="1"/>
</dbReference>
<dbReference type="AlphaFoldDB" id="A0A6N7PUF8"/>
<feature type="transmembrane region" description="Helical" evidence="9">
    <location>
        <begin position="244"/>
        <end position="263"/>
    </location>
</feature>
<dbReference type="CDD" id="cd06261">
    <property type="entry name" value="TM_PBP2"/>
    <property type="match status" value="1"/>
</dbReference>
<comment type="subcellular location">
    <subcellularLocation>
        <location evidence="1">Cell membrane</location>
        <topology evidence="1">Multi-pass membrane protein</topology>
    </subcellularLocation>
</comment>
<feature type="transmembrane region" description="Helical" evidence="9">
    <location>
        <begin position="138"/>
        <end position="156"/>
    </location>
</feature>
<dbReference type="PANTHER" id="PTHR30406:SF1">
    <property type="entry name" value="SULFATE TRANSPORT SYSTEM PERMEASE PROTEIN CYSW"/>
    <property type="match status" value="1"/>
</dbReference>
<evidence type="ECO:0000256" key="4">
    <source>
        <dbReference type="ARBA" id="ARBA00022692"/>
    </source>
</evidence>
<reference evidence="11 12" key="1">
    <citation type="submission" date="2019-10" db="EMBL/GenBank/DDBJ databases">
        <title>A soil myxobacterium in the family Polyangiaceae.</title>
        <authorList>
            <person name="Li Y."/>
            <person name="Wang J."/>
        </authorList>
    </citation>
    <scope>NUCLEOTIDE SEQUENCE [LARGE SCALE GENOMIC DNA]</scope>
    <source>
        <strain evidence="11 12">DSM 14734</strain>
    </source>
</reference>
<dbReference type="InterPro" id="IPR035906">
    <property type="entry name" value="MetI-like_sf"/>
</dbReference>
<feature type="transmembrane region" description="Helical" evidence="9">
    <location>
        <begin position="56"/>
        <end position="86"/>
    </location>
</feature>
<organism evidence="11 12">
    <name type="scientific">Polyangium spumosum</name>
    <dbReference type="NCBI Taxonomy" id="889282"/>
    <lineage>
        <taxon>Bacteria</taxon>
        <taxon>Pseudomonadati</taxon>
        <taxon>Myxococcota</taxon>
        <taxon>Polyangia</taxon>
        <taxon>Polyangiales</taxon>
        <taxon>Polyangiaceae</taxon>
        <taxon>Polyangium</taxon>
    </lineage>
</organism>
<dbReference type="Proteomes" id="UP000440224">
    <property type="component" value="Unassembled WGS sequence"/>
</dbReference>
<evidence type="ECO:0000256" key="9">
    <source>
        <dbReference type="SAM" id="Phobius"/>
    </source>
</evidence>
<evidence type="ECO:0000256" key="1">
    <source>
        <dbReference type="ARBA" id="ARBA00004651"/>
    </source>
</evidence>
<accession>A0A6N7PUF8</accession>
<dbReference type="RefSeq" id="WP_153822685.1">
    <property type="nucleotide sequence ID" value="NZ_WJIE01000009.1"/>
</dbReference>
<feature type="domain" description="ABC transmembrane type-1" evidence="10">
    <location>
        <begin position="60"/>
        <end position="263"/>
    </location>
</feature>
<dbReference type="NCBIfam" id="TIGR00969">
    <property type="entry name" value="3a0106s02"/>
    <property type="match status" value="1"/>
</dbReference>
<keyword evidence="4 9" id="KW-0812">Transmembrane</keyword>
<dbReference type="GO" id="GO:0005886">
    <property type="term" value="C:plasma membrane"/>
    <property type="evidence" value="ECO:0007669"/>
    <property type="project" value="UniProtKB-SubCell"/>
</dbReference>
<evidence type="ECO:0000256" key="3">
    <source>
        <dbReference type="ARBA" id="ARBA00022448"/>
    </source>
</evidence>
<dbReference type="InterPro" id="IPR005667">
    <property type="entry name" value="Sulph_transpt2"/>
</dbReference>
<dbReference type="InterPro" id="IPR000515">
    <property type="entry name" value="MetI-like"/>
</dbReference>
<dbReference type="OrthoDB" id="9795403at2"/>
<dbReference type="PROSITE" id="PS50928">
    <property type="entry name" value="ABC_TM1"/>
    <property type="match status" value="1"/>
</dbReference>
<protein>
    <submittedName>
        <fullName evidence="11">Sulfate ABC transporter permease subunit</fullName>
    </submittedName>
</protein>
<feature type="transmembrane region" description="Helical" evidence="9">
    <location>
        <begin position="197"/>
        <end position="224"/>
    </location>
</feature>
<dbReference type="PANTHER" id="PTHR30406">
    <property type="entry name" value="SULFATE TRANSPORT SYSTEM PERMEASE PROTEIN"/>
    <property type="match status" value="1"/>
</dbReference>
<evidence type="ECO:0000259" key="10">
    <source>
        <dbReference type="PROSITE" id="PS50928"/>
    </source>
</evidence>
<evidence type="ECO:0000256" key="6">
    <source>
        <dbReference type="ARBA" id="ARBA00023032"/>
    </source>
</evidence>
<proteinExistence type="predicted"/>